<evidence type="ECO:0000313" key="2">
    <source>
        <dbReference type="EMBL" id="MDI3421561.1"/>
    </source>
</evidence>
<feature type="region of interest" description="Disordered" evidence="1">
    <location>
        <begin position="1"/>
        <end position="28"/>
    </location>
</feature>
<organism evidence="2 3">
    <name type="scientific">Streptomyces luteolus</name>
    <dbReference type="NCBI Taxonomy" id="3043615"/>
    <lineage>
        <taxon>Bacteria</taxon>
        <taxon>Bacillati</taxon>
        <taxon>Actinomycetota</taxon>
        <taxon>Actinomycetes</taxon>
        <taxon>Kitasatosporales</taxon>
        <taxon>Streptomycetaceae</taxon>
        <taxon>Streptomyces</taxon>
    </lineage>
</organism>
<feature type="region of interest" description="Disordered" evidence="1">
    <location>
        <begin position="353"/>
        <end position="400"/>
    </location>
</feature>
<proteinExistence type="predicted"/>
<gene>
    <name evidence="2" type="ORF">QIT00_23900</name>
</gene>
<protein>
    <recommendedName>
        <fullName evidence="4">PE-PGRS family protein</fullName>
    </recommendedName>
</protein>
<dbReference type="EMBL" id="JASCIS010000025">
    <property type="protein sequence ID" value="MDI3421561.1"/>
    <property type="molecule type" value="Genomic_DNA"/>
</dbReference>
<keyword evidence="3" id="KW-1185">Reference proteome</keyword>
<comment type="caution">
    <text evidence="2">The sequence shown here is derived from an EMBL/GenBank/DDBJ whole genome shotgun (WGS) entry which is preliminary data.</text>
</comment>
<reference evidence="2 3" key="1">
    <citation type="submission" date="2023-05" db="EMBL/GenBank/DDBJ databases">
        <title>Draft genome sequence of Streptomyces sp. B-S-A12 isolated from a cave soil in Thailand.</title>
        <authorList>
            <person name="Chamroensaksri N."/>
            <person name="Muangham S."/>
        </authorList>
    </citation>
    <scope>NUCLEOTIDE SEQUENCE [LARGE SCALE GENOMIC DNA]</scope>
    <source>
        <strain evidence="2 3">B-S-A12</strain>
    </source>
</reference>
<accession>A0ABT6T1P3</accession>
<name>A0ABT6T1P3_9ACTN</name>
<dbReference type="RefSeq" id="WP_282537421.1">
    <property type="nucleotide sequence ID" value="NZ_JASCIS010000025.1"/>
</dbReference>
<dbReference type="Proteomes" id="UP001237105">
    <property type="component" value="Unassembled WGS sequence"/>
</dbReference>
<feature type="compositionally biased region" description="Basic and acidic residues" evidence="1">
    <location>
        <begin position="388"/>
        <end position="400"/>
    </location>
</feature>
<sequence length="400" mass="44335">MPKTSSSVTAAPDTTWLGHGRHLGPEPEKDVRRNLIALKSVGLIDDFLDLAPDDSSPGDVGGLPDPFVSDDDAAAPAPTARRLFEARWRVDEDVTVRAQLTTYDAPGRRRGDSTISWVIAAEAERRWDLQWLSPATVFWPDSDLTPWDHDVVPGPRLRSTHRLVADDDKDLRRLLKNCTRNSWNIHVVVHEAMTPDARGLEPLSPFLPPSLRHRVVEHRAAPEQFDIVNWAMKDLDVRVPRGGAVVLPPSPPPAGYDADRFAVRSVFLDGSEPTELIEKITEFASLPRPLAADAEQAVEQLRRRWHLLTIEEELARTRELVTKYADALDAMTKSRDLYREAAELAQAALAERGDSAPLPAQQSGPSAPPTPRPEGSTLTTTLTNAFGRFRDASRKKPESP</sequence>
<evidence type="ECO:0000256" key="1">
    <source>
        <dbReference type="SAM" id="MobiDB-lite"/>
    </source>
</evidence>
<evidence type="ECO:0000313" key="3">
    <source>
        <dbReference type="Proteomes" id="UP001237105"/>
    </source>
</evidence>
<evidence type="ECO:0008006" key="4">
    <source>
        <dbReference type="Google" id="ProtNLM"/>
    </source>
</evidence>